<comment type="caution">
    <text evidence="1">The sequence shown here is derived from an EMBL/GenBank/DDBJ whole genome shotgun (WGS) entry which is preliminary data.</text>
</comment>
<accession>A0A6G1D5C1</accession>
<dbReference type="Proteomes" id="UP000479710">
    <property type="component" value="Unassembled WGS sequence"/>
</dbReference>
<proteinExistence type="predicted"/>
<evidence type="ECO:0000313" key="2">
    <source>
        <dbReference type="Proteomes" id="UP000479710"/>
    </source>
</evidence>
<gene>
    <name evidence="1" type="ORF">E2562_018384</name>
</gene>
<reference evidence="1 2" key="1">
    <citation type="submission" date="2019-11" db="EMBL/GenBank/DDBJ databases">
        <title>Whole genome sequence of Oryza granulata.</title>
        <authorList>
            <person name="Li W."/>
        </authorList>
    </citation>
    <scope>NUCLEOTIDE SEQUENCE [LARGE SCALE GENOMIC DNA]</scope>
    <source>
        <strain evidence="2">cv. Menghai</strain>
        <tissue evidence="1">Leaf</tissue>
    </source>
</reference>
<name>A0A6G1D5C1_9ORYZ</name>
<dbReference type="EMBL" id="SPHZ02000007">
    <property type="protein sequence ID" value="KAF0907577.1"/>
    <property type="molecule type" value="Genomic_DNA"/>
</dbReference>
<protein>
    <submittedName>
        <fullName evidence="1">Uncharacterized protein</fullName>
    </submittedName>
</protein>
<keyword evidence="2" id="KW-1185">Reference proteome</keyword>
<organism evidence="1 2">
    <name type="scientific">Oryza meyeriana var. granulata</name>
    <dbReference type="NCBI Taxonomy" id="110450"/>
    <lineage>
        <taxon>Eukaryota</taxon>
        <taxon>Viridiplantae</taxon>
        <taxon>Streptophyta</taxon>
        <taxon>Embryophyta</taxon>
        <taxon>Tracheophyta</taxon>
        <taxon>Spermatophyta</taxon>
        <taxon>Magnoliopsida</taxon>
        <taxon>Liliopsida</taxon>
        <taxon>Poales</taxon>
        <taxon>Poaceae</taxon>
        <taxon>BOP clade</taxon>
        <taxon>Oryzoideae</taxon>
        <taxon>Oryzeae</taxon>
        <taxon>Oryzinae</taxon>
        <taxon>Oryza</taxon>
        <taxon>Oryza meyeriana</taxon>
    </lineage>
</organism>
<evidence type="ECO:0000313" key="1">
    <source>
        <dbReference type="EMBL" id="KAF0907577.1"/>
    </source>
</evidence>
<sequence>MGANLFALCGCVANGKLHLSDLAHLVWSSPPEPRPLSRRNPTWLRPLRLRSRQRRIHVRIQET</sequence>
<dbReference type="AlphaFoldDB" id="A0A6G1D5C1"/>